<accession>A0AAV6FU13</accession>
<dbReference type="AlphaFoldDB" id="A0AAV6FU13"/>
<proteinExistence type="predicted"/>
<dbReference type="GO" id="GO:0010507">
    <property type="term" value="P:negative regulation of autophagy"/>
    <property type="evidence" value="ECO:0007669"/>
    <property type="project" value="TreeGrafter"/>
</dbReference>
<dbReference type="InterPro" id="IPR028192">
    <property type="entry name" value="BMF"/>
</dbReference>
<gene>
    <name evidence="1" type="ORF">AALO_G00250870</name>
</gene>
<dbReference type="GO" id="GO:0016459">
    <property type="term" value="C:myosin complex"/>
    <property type="evidence" value="ECO:0007669"/>
    <property type="project" value="TreeGrafter"/>
</dbReference>
<dbReference type="PANTHER" id="PTHR32014:SF2">
    <property type="entry name" value="BCL-2-MODIFYING FACTOR"/>
    <property type="match status" value="1"/>
</dbReference>
<name>A0AAV6FU13_9TELE</name>
<evidence type="ECO:0000313" key="1">
    <source>
        <dbReference type="EMBL" id="KAG5266198.1"/>
    </source>
</evidence>
<dbReference type="Pfam" id="PF15185">
    <property type="entry name" value="BMF"/>
    <property type="match status" value="1"/>
</dbReference>
<dbReference type="EMBL" id="JADWDJ010000019">
    <property type="protein sequence ID" value="KAG5266198.1"/>
    <property type="molecule type" value="Genomic_DNA"/>
</dbReference>
<keyword evidence="2" id="KW-1185">Reference proteome</keyword>
<evidence type="ECO:0008006" key="3">
    <source>
        <dbReference type="Google" id="ProtNLM"/>
    </source>
</evidence>
<comment type="caution">
    <text evidence="1">The sequence shown here is derived from an EMBL/GenBank/DDBJ whole genome shotgun (WGS) entry which is preliminary data.</text>
</comment>
<protein>
    <recommendedName>
        <fullName evidence="3">Bcl-2-modifying factor</fullName>
    </recommendedName>
</protein>
<sequence>MEDDDEDVFREDSLWHLPFKDIKSENRATQTPGPALLLGNGMLPCGLAQEPRQVFHGNAALRLQSVHLERLGEAMAEDQWGQAHRPQQPAARSVEVEIGQKLQMIGDQFHQEQLQLFQRNQRQQQQPVLWRLAWALYTLLFERPAGEGPR</sequence>
<dbReference type="GO" id="GO:0043065">
    <property type="term" value="P:positive regulation of apoptotic process"/>
    <property type="evidence" value="ECO:0007669"/>
    <property type="project" value="TreeGrafter"/>
</dbReference>
<dbReference type="GO" id="GO:0006915">
    <property type="term" value="P:apoptotic process"/>
    <property type="evidence" value="ECO:0007669"/>
    <property type="project" value="InterPro"/>
</dbReference>
<dbReference type="Proteomes" id="UP000823561">
    <property type="component" value="Chromosome 19"/>
</dbReference>
<evidence type="ECO:0000313" key="2">
    <source>
        <dbReference type="Proteomes" id="UP000823561"/>
    </source>
</evidence>
<dbReference type="PANTHER" id="PTHR32014">
    <property type="entry name" value="BCL-2-MODIFYING FACTOR"/>
    <property type="match status" value="1"/>
</dbReference>
<organism evidence="1 2">
    <name type="scientific">Alosa alosa</name>
    <name type="common">allis shad</name>
    <dbReference type="NCBI Taxonomy" id="278164"/>
    <lineage>
        <taxon>Eukaryota</taxon>
        <taxon>Metazoa</taxon>
        <taxon>Chordata</taxon>
        <taxon>Craniata</taxon>
        <taxon>Vertebrata</taxon>
        <taxon>Euteleostomi</taxon>
        <taxon>Actinopterygii</taxon>
        <taxon>Neopterygii</taxon>
        <taxon>Teleostei</taxon>
        <taxon>Clupei</taxon>
        <taxon>Clupeiformes</taxon>
        <taxon>Clupeoidei</taxon>
        <taxon>Clupeidae</taxon>
        <taxon>Alosa</taxon>
    </lineage>
</organism>
<reference evidence="1" key="1">
    <citation type="submission" date="2020-10" db="EMBL/GenBank/DDBJ databases">
        <title>Chromosome-scale genome assembly of the Allis shad, Alosa alosa.</title>
        <authorList>
            <person name="Margot Z."/>
            <person name="Christophe K."/>
            <person name="Cabau C."/>
            <person name="Louis A."/>
            <person name="Berthelot C."/>
            <person name="Parey E."/>
            <person name="Roest Crollius H."/>
            <person name="Montfort J."/>
            <person name="Robinson-Rechavi M."/>
            <person name="Bucao C."/>
            <person name="Bouchez O."/>
            <person name="Gislard M."/>
            <person name="Lluch J."/>
            <person name="Milhes M."/>
            <person name="Lampietro C."/>
            <person name="Lopez Roques C."/>
            <person name="Donnadieu C."/>
            <person name="Braasch I."/>
            <person name="Desvignes T."/>
            <person name="Postlethwait J."/>
            <person name="Bobe J."/>
            <person name="Guiguen Y."/>
        </authorList>
    </citation>
    <scope>NUCLEOTIDE SEQUENCE</scope>
    <source>
        <strain evidence="1">M-15738</strain>
        <tissue evidence="1">Blood</tissue>
    </source>
</reference>